<dbReference type="RefSeq" id="WP_203994606.1">
    <property type="nucleotide sequence ID" value="NZ_BOOU01000112.1"/>
</dbReference>
<sequence>MSEHVGLVDLPPGQVRDVVLQVGTGTLREEDVPLVVGAVPGRTVMVTGGPARFTARVSGVPLTIEVDRASGWVQARGQWWWCGRLQVEEHPEGALIRRRTYNLATGPIARAVPLTVGRGHRESGREALIGVLDTFERRFGARTRLLPAGEGR</sequence>
<comment type="caution">
    <text evidence="1">The sequence shown here is derived from an EMBL/GenBank/DDBJ whole genome shotgun (WGS) entry which is preliminary data.</text>
</comment>
<dbReference type="EMBL" id="BOOU01000112">
    <property type="protein sequence ID" value="GII81802.1"/>
    <property type="molecule type" value="Genomic_DNA"/>
</dbReference>
<proteinExistence type="predicted"/>
<name>A0A919RD14_9ACTN</name>
<keyword evidence="2" id="KW-1185">Reference proteome</keyword>
<evidence type="ECO:0000313" key="1">
    <source>
        <dbReference type="EMBL" id="GII81802.1"/>
    </source>
</evidence>
<dbReference type="AlphaFoldDB" id="A0A919RD14"/>
<dbReference type="Proteomes" id="UP000655287">
    <property type="component" value="Unassembled WGS sequence"/>
</dbReference>
<organism evidence="1 2">
    <name type="scientific">Sphaerisporangium rufum</name>
    <dbReference type="NCBI Taxonomy" id="1381558"/>
    <lineage>
        <taxon>Bacteria</taxon>
        <taxon>Bacillati</taxon>
        <taxon>Actinomycetota</taxon>
        <taxon>Actinomycetes</taxon>
        <taxon>Streptosporangiales</taxon>
        <taxon>Streptosporangiaceae</taxon>
        <taxon>Sphaerisporangium</taxon>
    </lineage>
</organism>
<reference evidence="1" key="1">
    <citation type="submission" date="2021-01" db="EMBL/GenBank/DDBJ databases">
        <title>Whole genome shotgun sequence of Sphaerisporangium rufum NBRC 109079.</title>
        <authorList>
            <person name="Komaki H."/>
            <person name="Tamura T."/>
        </authorList>
    </citation>
    <scope>NUCLEOTIDE SEQUENCE</scope>
    <source>
        <strain evidence="1">NBRC 109079</strain>
    </source>
</reference>
<protein>
    <submittedName>
        <fullName evidence="1">Uncharacterized protein</fullName>
    </submittedName>
</protein>
<accession>A0A919RD14</accession>
<evidence type="ECO:0000313" key="2">
    <source>
        <dbReference type="Proteomes" id="UP000655287"/>
    </source>
</evidence>
<gene>
    <name evidence="1" type="ORF">Sru01_67840</name>
</gene>